<dbReference type="Proteomes" id="UP000828390">
    <property type="component" value="Unassembled WGS sequence"/>
</dbReference>
<dbReference type="Gene3D" id="3.40.309.10">
    <property type="entry name" value="Aldehyde Dehydrogenase, Chain A, domain 2"/>
    <property type="match status" value="1"/>
</dbReference>
<keyword evidence="3" id="KW-1185">Reference proteome</keyword>
<protein>
    <recommendedName>
        <fullName evidence="1">Aldehyde dehydrogenase domain-containing protein</fullName>
    </recommendedName>
</protein>
<comment type="caution">
    <text evidence="2">The sequence shown here is derived from an EMBL/GenBank/DDBJ whole genome shotgun (WGS) entry which is preliminary data.</text>
</comment>
<evidence type="ECO:0000259" key="1">
    <source>
        <dbReference type="Pfam" id="PF00171"/>
    </source>
</evidence>
<dbReference type="InterPro" id="IPR016163">
    <property type="entry name" value="Ald_DH_C"/>
</dbReference>
<name>A0A9D4GGC8_DREPO</name>
<dbReference type="InterPro" id="IPR015590">
    <property type="entry name" value="Aldehyde_DH_dom"/>
</dbReference>
<dbReference type="SUPFAM" id="SSF53720">
    <property type="entry name" value="ALDH-like"/>
    <property type="match status" value="1"/>
</dbReference>
<dbReference type="Pfam" id="PF00171">
    <property type="entry name" value="Aldedh"/>
    <property type="match status" value="1"/>
</dbReference>
<dbReference type="InterPro" id="IPR016161">
    <property type="entry name" value="Ald_DH/histidinol_DH"/>
</dbReference>
<dbReference type="AlphaFoldDB" id="A0A9D4GGC8"/>
<feature type="domain" description="Aldehyde dehydrogenase" evidence="1">
    <location>
        <begin position="6"/>
        <end position="58"/>
    </location>
</feature>
<sequence length="58" mass="6480">MTFFKIFGPVQQIIKFKDMDEVVARANDTNYGLAAACFTNDLNTANTFTSRVEAGTVW</sequence>
<reference evidence="2" key="2">
    <citation type="submission" date="2020-11" db="EMBL/GenBank/DDBJ databases">
        <authorList>
            <person name="McCartney M.A."/>
            <person name="Auch B."/>
            <person name="Kono T."/>
            <person name="Mallez S."/>
            <person name="Becker A."/>
            <person name="Gohl D.M."/>
            <person name="Silverstein K.A.T."/>
            <person name="Koren S."/>
            <person name="Bechman K.B."/>
            <person name="Herman A."/>
            <person name="Abrahante J.E."/>
            <person name="Garbe J."/>
        </authorList>
    </citation>
    <scope>NUCLEOTIDE SEQUENCE</scope>
    <source>
        <strain evidence="2">Duluth1</strain>
        <tissue evidence="2">Whole animal</tissue>
    </source>
</reference>
<dbReference type="EMBL" id="JAIWYP010000006">
    <property type="protein sequence ID" value="KAH3814918.1"/>
    <property type="molecule type" value="Genomic_DNA"/>
</dbReference>
<dbReference type="PANTHER" id="PTHR11699">
    <property type="entry name" value="ALDEHYDE DEHYDROGENASE-RELATED"/>
    <property type="match status" value="1"/>
</dbReference>
<dbReference type="GO" id="GO:0016620">
    <property type="term" value="F:oxidoreductase activity, acting on the aldehyde or oxo group of donors, NAD or NADP as acceptor"/>
    <property type="evidence" value="ECO:0007669"/>
    <property type="project" value="InterPro"/>
</dbReference>
<reference evidence="2" key="1">
    <citation type="journal article" date="2019" name="bioRxiv">
        <title>The Genome of the Zebra Mussel, Dreissena polymorpha: A Resource for Invasive Species Research.</title>
        <authorList>
            <person name="McCartney M.A."/>
            <person name="Auch B."/>
            <person name="Kono T."/>
            <person name="Mallez S."/>
            <person name="Zhang Y."/>
            <person name="Obille A."/>
            <person name="Becker A."/>
            <person name="Abrahante J.E."/>
            <person name="Garbe J."/>
            <person name="Badalamenti J.P."/>
            <person name="Herman A."/>
            <person name="Mangelson H."/>
            <person name="Liachko I."/>
            <person name="Sullivan S."/>
            <person name="Sone E.D."/>
            <person name="Koren S."/>
            <person name="Silverstein K.A.T."/>
            <person name="Beckman K.B."/>
            <person name="Gohl D.M."/>
        </authorList>
    </citation>
    <scope>NUCLEOTIDE SEQUENCE</scope>
    <source>
        <strain evidence="2">Duluth1</strain>
        <tissue evidence="2">Whole animal</tissue>
    </source>
</reference>
<proteinExistence type="predicted"/>
<organism evidence="2 3">
    <name type="scientific">Dreissena polymorpha</name>
    <name type="common">Zebra mussel</name>
    <name type="synonym">Mytilus polymorpha</name>
    <dbReference type="NCBI Taxonomy" id="45954"/>
    <lineage>
        <taxon>Eukaryota</taxon>
        <taxon>Metazoa</taxon>
        <taxon>Spiralia</taxon>
        <taxon>Lophotrochozoa</taxon>
        <taxon>Mollusca</taxon>
        <taxon>Bivalvia</taxon>
        <taxon>Autobranchia</taxon>
        <taxon>Heteroconchia</taxon>
        <taxon>Euheterodonta</taxon>
        <taxon>Imparidentia</taxon>
        <taxon>Neoheterodontei</taxon>
        <taxon>Myida</taxon>
        <taxon>Dreissenoidea</taxon>
        <taxon>Dreissenidae</taxon>
        <taxon>Dreissena</taxon>
    </lineage>
</organism>
<evidence type="ECO:0000313" key="2">
    <source>
        <dbReference type="EMBL" id="KAH3814918.1"/>
    </source>
</evidence>
<accession>A0A9D4GGC8</accession>
<gene>
    <name evidence="2" type="ORF">DPMN_143435</name>
</gene>
<evidence type="ECO:0000313" key="3">
    <source>
        <dbReference type="Proteomes" id="UP000828390"/>
    </source>
</evidence>